<reference evidence="1" key="1">
    <citation type="submission" date="2023-04" db="EMBL/GenBank/DDBJ databases">
        <title>Draft Genome sequencing of Naganishia species isolated from polar environments using Oxford Nanopore Technology.</title>
        <authorList>
            <person name="Leo P."/>
            <person name="Venkateswaran K."/>
        </authorList>
    </citation>
    <scope>NUCLEOTIDE SEQUENCE</scope>
    <source>
        <strain evidence="1">MNA-CCFEE 5425</strain>
    </source>
</reference>
<gene>
    <name evidence="1" type="ORF">QFC22_000782</name>
</gene>
<accession>A0ACC2XKS4</accession>
<protein>
    <submittedName>
        <fullName evidence="1">Uncharacterized protein</fullName>
    </submittedName>
</protein>
<organism evidence="1 2">
    <name type="scientific">Naganishia vaughanmartiniae</name>
    <dbReference type="NCBI Taxonomy" id="1424756"/>
    <lineage>
        <taxon>Eukaryota</taxon>
        <taxon>Fungi</taxon>
        <taxon>Dikarya</taxon>
        <taxon>Basidiomycota</taxon>
        <taxon>Agaricomycotina</taxon>
        <taxon>Tremellomycetes</taxon>
        <taxon>Filobasidiales</taxon>
        <taxon>Filobasidiaceae</taxon>
        <taxon>Naganishia</taxon>
    </lineage>
</organism>
<evidence type="ECO:0000313" key="1">
    <source>
        <dbReference type="EMBL" id="KAJ9123990.1"/>
    </source>
</evidence>
<dbReference type="Proteomes" id="UP001243375">
    <property type="component" value="Unassembled WGS sequence"/>
</dbReference>
<comment type="caution">
    <text evidence="1">The sequence shown here is derived from an EMBL/GenBank/DDBJ whole genome shotgun (WGS) entry which is preliminary data.</text>
</comment>
<sequence length="617" mass="69723">MGNDQSKYTGTSGQATDTQEVAVDYYTLLSIDEEATDDEIKLKHHPDKNPDSVEASTKLFADIQQAYEVLSDPNERAFYDRHRNEPVAQSDSDLFNHVRTGEKAPPAHKRRPGEVGVTLPQLMRFFDPKLARKLDDSNEGFFSIYRSLFDLLSSDEQLHHPSSTKGGHPPPAYPSFGDSQTPYAPPVGATRTERDAGTWVRDFYTVWSQFATEKKFEWVSAWDAERGEDRRVRRLMERENQKAREAHRKEYNDAVRQLAAFIQNRDPRYHAFQRQRARSQTATPVNGRKGAVPFRGAKPPQTKENIHAKMARAKEEARARGDPEFQAQTWQQVEDEFDDDYDDWGVSAAPTATPSKANSNNGKDGDDGTDEGSQDEDDVDSLDEESEDEPDGWDCIACHKSFSSQGQWENHEKSKKHKQAMWKLQKQMLKEDKELGLHLDAQQDEEEDVTEDSVPDIAAEQEEEVKQEDVPDVSDNESIEAALAEFAINESTEAASHQEAEAVEPEITVAGEETGNQDVDAGDISPDEQDEEPPSKSNEPQMSKRDKRRAREAKKKAELEAAADMPIKEFKCNVCQDLFGSRSKLMDHVRLEGHAAAVEVKDDRYLPPSGKKGKKRR</sequence>
<name>A0ACC2XKS4_9TREE</name>
<evidence type="ECO:0000313" key="2">
    <source>
        <dbReference type="Proteomes" id="UP001243375"/>
    </source>
</evidence>
<keyword evidence="2" id="KW-1185">Reference proteome</keyword>
<dbReference type="EMBL" id="JASBWU010000002">
    <property type="protein sequence ID" value="KAJ9123990.1"/>
    <property type="molecule type" value="Genomic_DNA"/>
</dbReference>
<proteinExistence type="predicted"/>